<evidence type="ECO:0000256" key="2">
    <source>
        <dbReference type="ARBA" id="ARBA00021549"/>
    </source>
</evidence>
<dbReference type="STRING" id="1526571.AT746_18475"/>
<evidence type="ECO:0000313" key="12">
    <source>
        <dbReference type="Proteomes" id="UP000068447"/>
    </source>
</evidence>
<keyword evidence="3" id="KW-1003">Cell membrane</keyword>
<feature type="transmembrane region" description="Helical" evidence="10">
    <location>
        <begin position="12"/>
        <end position="33"/>
    </location>
</feature>
<dbReference type="InterPro" id="IPR002416">
    <property type="entry name" value="T2SS_protein-GspH"/>
</dbReference>
<dbReference type="EMBL" id="CP013650">
    <property type="protein sequence ID" value="ALT00058.1"/>
    <property type="molecule type" value="Genomic_DNA"/>
</dbReference>
<dbReference type="Proteomes" id="UP000068447">
    <property type="component" value="Chromosome"/>
</dbReference>
<dbReference type="GO" id="GO:0015628">
    <property type="term" value="P:protein secretion by the type II secretion system"/>
    <property type="evidence" value="ECO:0007669"/>
    <property type="project" value="InterPro"/>
</dbReference>
<dbReference type="NCBIfam" id="TIGR02532">
    <property type="entry name" value="IV_pilin_GFxxxE"/>
    <property type="match status" value="1"/>
</dbReference>
<dbReference type="InterPro" id="IPR012902">
    <property type="entry name" value="N_methyl_site"/>
</dbReference>
<dbReference type="GO" id="GO:0015627">
    <property type="term" value="C:type II protein secretion system complex"/>
    <property type="evidence" value="ECO:0007669"/>
    <property type="project" value="InterPro"/>
</dbReference>
<dbReference type="InterPro" id="IPR045584">
    <property type="entry name" value="Pilin-like"/>
</dbReference>
<keyword evidence="4" id="KW-0488">Methylation</keyword>
<evidence type="ECO:0000256" key="8">
    <source>
        <dbReference type="ARBA" id="ARBA00023136"/>
    </source>
</evidence>
<name>A0A0U3B926_9ALTE</name>
<evidence type="ECO:0000256" key="6">
    <source>
        <dbReference type="ARBA" id="ARBA00022692"/>
    </source>
</evidence>
<dbReference type="RefSeq" id="WP_062483449.1">
    <property type="nucleotide sequence ID" value="NZ_CP013650.1"/>
</dbReference>
<keyword evidence="8 10" id="KW-0472">Membrane</keyword>
<keyword evidence="6 10" id="KW-0812">Transmembrane</keyword>
<reference evidence="11 12" key="1">
    <citation type="submission" date="2015-12" db="EMBL/GenBank/DDBJ databases">
        <title>Complete genome of Lacimicrobium alkaliphilum KCTC 32984.</title>
        <authorList>
            <person name="Kim S.-G."/>
            <person name="Lee Y.-J."/>
        </authorList>
    </citation>
    <scope>NUCLEOTIDE SEQUENCE [LARGE SCALE GENOMIC DNA]</scope>
    <source>
        <strain evidence="11 12">YelD216</strain>
    </source>
</reference>
<evidence type="ECO:0000256" key="5">
    <source>
        <dbReference type="ARBA" id="ARBA00022519"/>
    </source>
</evidence>
<gene>
    <name evidence="11" type="ORF">AT746_18475</name>
</gene>
<dbReference type="SUPFAM" id="SSF54523">
    <property type="entry name" value="Pili subunits"/>
    <property type="match status" value="1"/>
</dbReference>
<dbReference type="OrthoDB" id="5730913at2"/>
<dbReference type="PRINTS" id="PR00885">
    <property type="entry name" value="BCTERIALGSPH"/>
</dbReference>
<dbReference type="NCBIfam" id="TIGR01708">
    <property type="entry name" value="typeII_sec_gspH"/>
    <property type="match status" value="1"/>
</dbReference>
<accession>A0A0U3B926</accession>
<dbReference type="KEGG" id="lal:AT746_18475"/>
<sequence>MHSLRGRRQSGFTLLEVMLVLLLMGLVVGTVSFTSLSSSKEAELEEQARRFQVVVNMVSDFAVLNQLQIGLRIETAETEENGYYFVTLDEEQQWQRFEPERLFTPVALEEEFFLELQLEDLPWQQEDSLFDNRLFDETLSVSEDSVEIGDEEEQLPPPQVLILSSGEITPFSLTFGFEPTFGNEGPVYFQVMAEDMPPLTISEPLDAL</sequence>
<protein>
    <recommendedName>
        <fullName evidence="2">Type II secretion system protein H</fullName>
    </recommendedName>
    <alternativeName>
        <fullName evidence="9">General secretion pathway protein H</fullName>
    </alternativeName>
</protein>
<dbReference type="PROSITE" id="PS00409">
    <property type="entry name" value="PROKAR_NTER_METHYL"/>
    <property type="match status" value="1"/>
</dbReference>
<organism evidence="11 12">
    <name type="scientific">Lacimicrobium alkaliphilum</name>
    <dbReference type="NCBI Taxonomy" id="1526571"/>
    <lineage>
        <taxon>Bacteria</taxon>
        <taxon>Pseudomonadati</taxon>
        <taxon>Pseudomonadota</taxon>
        <taxon>Gammaproteobacteria</taxon>
        <taxon>Alteromonadales</taxon>
        <taxon>Alteromonadaceae</taxon>
        <taxon>Lacimicrobium</taxon>
    </lineage>
</organism>
<evidence type="ECO:0000256" key="4">
    <source>
        <dbReference type="ARBA" id="ARBA00022481"/>
    </source>
</evidence>
<dbReference type="Gene3D" id="3.55.40.10">
    <property type="entry name" value="minor pseudopilin epsh domain"/>
    <property type="match status" value="1"/>
</dbReference>
<evidence type="ECO:0000256" key="1">
    <source>
        <dbReference type="ARBA" id="ARBA00004377"/>
    </source>
</evidence>
<dbReference type="AlphaFoldDB" id="A0A0U3B926"/>
<proteinExistence type="predicted"/>
<comment type="subcellular location">
    <subcellularLocation>
        <location evidence="1">Cell inner membrane</location>
        <topology evidence="1">Single-pass membrane protein</topology>
    </subcellularLocation>
</comment>
<dbReference type="Pfam" id="PF07963">
    <property type="entry name" value="N_methyl"/>
    <property type="match status" value="1"/>
</dbReference>
<evidence type="ECO:0000256" key="10">
    <source>
        <dbReference type="SAM" id="Phobius"/>
    </source>
</evidence>
<dbReference type="InterPro" id="IPR049875">
    <property type="entry name" value="TypeII_GspH"/>
</dbReference>
<dbReference type="GO" id="GO:0005886">
    <property type="term" value="C:plasma membrane"/>
    <property type="evidence" value="ECO:0007669"/>
    <property type="project" value="UniProtKB-SubCell"/>
</dbReference>
<evidence type="ECO:0000256" key="9">
    <source>
        <dbReference type="ARBA" id="ARBA00030775"/>
    </source>
</evidence>
<evidence type="ECO:0000256" key="7">
    <source>
        <dbReference type="ARBA" id="ARBA00022989"/>
    </source>
</evidence>
<keyword evidence="12" id="KW-1185">Reference proteome</keyword>
<evidence type="ECO:0000313" key="11">
    <source>
        <dbReference type="EMBL" id="ALT00058.1"/>
    </source>
</evidence>
<keyword evidence="5" id="KW-0997">Cell inner membrane</keyword>
<evidence type="ECO:0000256" key="3">
    <source>
        <dbReference type="ARBA" id="ARBA00022475"/>
    </source>
</evidence>
<keyword evidence="7 10" id="KW-1133">Transmembrane helix</keyword>